<name>A0A1J4MQ60_9CRYT</name>
<dbReference type="GeneID" id="92365269"/>
<dbReference type="VEuPathDB" id="CryptoDB:cand_010840"/>
<evidence type="ECO:0000313" key="3">
    <source>
        <dbReference type="Proteomes" id="UP000186804"/>
    </source>
</evidence>
<reference evidence="2 3" key="1">
    <citation type="submission" date="2016-10" db="EMBL/GenBank/DDBJ databases">
        <title>Reductive evolution of mitochondrial metabolism and differential evolution of invasion-related proteins in Cryptosporidium.</title>
        <authorList>
            <person name="Liu S."/>
            <person name="Roellig D.M."/>
            <person name="Guo Y."/>
            <person name="Li N."/>
            <person name="Frace M.A."/>
            <person name="Tang K."/>
            <person name="Zhang L."/>
            <person name="Feng Y."/>
            <person name="Xiao L."/>
        </authorList>
    </citation>
    <scope>NUCLEOTIDE SEQUENCE [LARGE SCALE GENOMIC DNA]</scope>
    <source>
        <strain evidence="2">30847</strain>
    </source>
</reference>
<dbReference type="Proteomes" id="UP000186804">
    <property type="component" value="Unassembled WGS sequence"/>
</dbReference>
<dbReference type="OrthoDB" id="344318at2759"/>
<evidence type="ECO:0000313" key="2">
    <source>
        <dbReference type="EMBL" id="OII76326.1"/>
    </source>
</evidence>
<proteinExistence type="predicted"/>
<protein>
    <submittedName>
        <fullName evidence="2">Uncharacterized protein</fullName>
    </submittedName>
</protein>
<comment type="caution">
    <text evidence="2">The sequence shown here is derived from an EMBL/GenBank/DDBJ whole genome shotgun (WGS) entry which is preliminary data.</text>
</comment>
<sequence>MIEHYIEVKSESINESIQNIIEILKEMETFKNNVEEELHIILSNNKYLETELRNSTEMCTYWKGQYESCLASLRNLNNEILVLKDNQSMKQDKVKMIKGIKCKKCGNDIADINLNTSEYKDDSYDLEVNITKNIFDIANILANAVLIDNSTDNNISDLENNLNSKLKEFEFKNHTNEVLIDDLQHKINLRDQSIIQLQREIGLLKASNIVKSHIPDFTININTKLDNFGIVYNEVSVQTDLDCNNYLLSNISEDMKLNILEETENNRFKDIKTEDMVLNLEYNNKESESEYKDFSDKFNLIEKRHELSVFDKSGDLEFESIGINEISFKSDELNTNKSKCLFLNNKDDDCLSGLSNLLDIQYSISQDSVLDEFQKVNFVESIEEELDNNVKMDNEIDLNKNEEFKLYGDNIKIGNDVEIRNNMKEIHNALDILVDGANNNNKSEMILNKNDKYNRDNNTSQSIFSSFLDDFMSHISNTLEENINNPIEKEISYNNKLNNDIYSNKMIPDITSKASSALSAISSVISSAVPQISNQWDNNNLLFDNKNEHILTSNDGFSKDIDSIEFPEEHNNKLYIDSVISESNKVKCPEEDEIIKDNNNEWNFDDNWSISSSDKDKSDNNKEKNIEVCSSSKLQLISEQFRINDTNNKVLTDNNLSENDIIENQELNNNGWDDIEFDDWNIREDNQIINLNKDINLNDVHKSKISDSYMDNIIINEKMDKYEKLEVKRDKQSEILGENKLEDIKYIPNDKGSISEVFGTKVEVDLSDYNGTKMIENFNIDKYEGMSVDSKSDFDRGHNVSINQDISKINSNNELTKDENFTIDSLRLFLDKNESMNTENNDLSLKEDIEKLVINNNVGDLEDNINDKSRVNIYNNMEYIDIAEPILIMDNSQYSNNISSSKQKNYDINLNYVDNLNNKEKEDSSFLTSKEMKYEELNVTRENLNLSEIESGVCNDIEISHSVLDSSVKSVINDIAIKNKEPLLFNQKEDNNKVELQYELTRSLDISNKDNEEKDVNIITTDINNKDNDKKDLNITTNNDHIDFENSVSVFKNNLTNSLNFSESILNCSDKKDEDDNILDTWGHSNWDKEPLNILDENRIDLLEQDIEISKTHEIDNYKINDWSNNLDSESIKLSEYQDQKEHELDRKAQFENITYEAKYIHQIDENIENYIEVDKLSNNDLNILPDQYSNKDFENKYNKEYNILGNNGTHFNSLTDECKNKNLLSLNNSGNSQDNLNNLHSHSDSDIFESEIEKGRKQEHSREDIIDVLKFNKEVSEEQNELIHEDDINELLNHNKEEYNNIIDQDDGFSPIHIQDFKRIDKAHSEINNMLEFGDSAWGYNNFDSESDKESQYSEKVDLSVSEYQNNIEDNGKLKNYHFKGDLCASKIGIQDQDTITLYNQQLITNQISWDDWSSDINEDDNQSNSECLANTRSFEKQSDINVNSLGYNQQNDFKIFPSSLISSINQTSYIECERLNNHNIHNKQDENQEISDWDLDKWSDNNSSSGKSAENETKDRNLTYSSKEVKEISWDDCWIDESSLDSDCMKDNIEYQEILRTNVNTSNSKVNINLESPGICNDFKNKDKGHIYSRDQCIKSDVTQEQAVWGDFDI</sequence>
<gene>
    <name evidence="2" type="ORF">cand_010840</name>
</gene>
<feature type="region of interest" description="Disordered" evidence="1">
    <location>
        <begin position="1488"/>
        <end position="1517"/>
    </location>
</feature>
<organism evidence="2 3">
    <name type="scientific">Cryptosporidium andersoni</name>
    <dbReference type="NCBI Taxonomy" id="117008"/>
    <lineage>
        <taxon>Eukaryota</taxon>
        <taxon>Sar</taxon>
        <taxon>Alveolata</taxon>
        <taxon>Apicomplexa</taxon>
        <taxon>Conoidasida</taxon>
        <taxon>Coccidia</taxon>
        <taxon>Eucoccidiorida</taxon>
        <taxon>Eimeriorina</taxon>
        <taxon>Cryptosporidiidae</taxon>
        <taxon>Cryptosporidium</taxon>
    </lineage>
</organism>
<accession>A0A1J4MQ60</accession>
<evidence type="ECO:0000256" key="1">
    <source>
        <dbReference type="SAM" id="MobiDB-lite"/>
    </source>
</evidence>
<keyword evidence="3" id="KW-1185">Reference proteome</keyword>
<dbReference type="EMBL" id="LRBS01000067">
    <property type="protein sequence ID" value="OII76326.1"/>
    <property type="molecule type" value="Genomic_DNA"/>
</dbReference>
<dbReference type="RefSeq" id="XP_067068172.1">
    <property type="nucleotide sequence ID" value="XM_067211323.1"/>
</dbReference>